<proteinExistence type="predicted"/>
<protein>
    <submittedName>
        <fullName evidence="1">Uncharacterized protein</fullName>
    </submittedName>
</protein>
<name>A0A1Y6MRD4_9GAMM</name>
<accession>A0A1Y6MRD4</accession>
<reference evidence="2" key="1">
    <citation type="submission" date="2017-06" db="EMBL/GenBank/DDBJ databases">
        <authorList>
            <person name="Rodrigo-Torres L."/>
            <person name="Arahal R.D."/>
            <person name="Lucena T."/>
        </authorList>
    </citation>
    <scope>NUCLEOTIDE SEQUENCE [LARGE SCALE GENOMIC DNA]</scope>
    <source>
        <strain evidence="2">CECT 9192</strain>
    </source>
</reference>
<dbReference type="Proteomes" id="UP000195719">
    <property type="component" value="Unassembled WGS sequence"/>
</dbReference>
<keyword evidence="2" id="KW-1185">Reference proteome</keyword>
<evidence type="ECO:0000313" key="1">
    <source>
        <dbReference type="EMBL" id="SMY39103.1"/>
    </source>
</evidence>
<evidence type="ECO:0000313" key="2">
    <source>
        <dbReference type="Proteomes" id="UP000195719"/>
    </source>
</evidence>
<sequence>MNVKKTNLSINNDLHNEKNTNYVGNIIDPVGYHFHDVYSVPLYFYTDVKKL</sequence>
<dbReference type="AlphaFoldDB" id="A0A1Y6MRD4"/>
<organism evidence="1 2">
    <name type="scientific">Photobacterium andalusiense</name>
    <dbReference type="NCBI Taxonomy" id="2204296"/>
    <lineage>
        <taxon>Bacteria</taxon>
        <taxon>Pseudomonadati</taxon>
        <taxon>Pseudomonadota</taxon>
        <taxon>Gammaproteobacteria</taxon>
        <taxon>Vibrionales</taxon>
        <taxon>Vibrionaceae</taxon>
        <taxon>Photobacterium</taxon>
    </lineage>
</organism>
<gene>
    <name evidence="1" type="ORF">PAND9192_03993</name>
</gene>
<dbReference type="EMBL" id="FYAJ01000021">
    <property type="protein sequence ID" value="SMY39103.1"/>
    <property type="molecule type" value="Genomic_DNA"/>
</dbReference>